<evidence type="ECO:0000313" key="10">
    <source>
        <dbReference type="EMBL" id="NJC04501.1"/>
    </source>
</evidence>
<dbReference type="PANTHER" id="PTHR24221:SF248">
    <property type="entry name" value="ABC TRANSPORTER TRANSMEMBRANE REGION"/>
    <property type="match status" value="1"/>
</dbReference>
<dbReference type="InterPro" id="IPR003593">
    <property type="entry name" value="AAA+_ATPase"/>
</dbReference>
<keyword evidence="3" id="KW-0547">Nucleotide-binding</keyword>
<dbReference type="Proteomes" id="UP000558192">
    <property type="component" value="Unassembled WGS sequence"/>
</dbReference>
<dbReference type="RefSeq" id="WP_168067311.1">
    <property type="nucleotide sequence ID" value="NZ_JAATJC010000001.1"/>
</dbReference>
<dbReference type="Gene3D" id="1.20.1560.10">
    <property type="entry name" value="ABC transporter type 1, transmembrane domain"/>
    <property type="match status" value="1"/>
</dbReference>
<dbReference type="InterPro" id="IPR039421">
    <property type="entry name" value="Type_1_exporter"/>
</dbReference>
<feature type="transmembrane region" description="Helical" evidence="7">
    <location>
        <begin position="20"/>
        <end position="41"/>
    </location>
</feature>
<dbReference type="Gene3D" id="3.40.50.300">
    <property type="entry name" value="P-loop containing nucleotide triphosphate hydrolases"/>
    <property type="match status" value="1"/>
</dbReference>
<dbReference type="SUPFAM" id="SSF52540">
    <property type="entry name" value="P-loop containing nucleoside triphosphate hydrolases"/>
    <property type="match status" value="1"/>
</dbReference>
<dbReference type="PROSITE" id="PS00211">
    <property type="entry name" value="ABC_TRANSPORTER_1"/>
    <property type="match status" value="1"/>
</dbReference>
<protein>
    <submittedName>
        <fullName evidence="10">ATP-binding cassette subfamily C protein</fullName>
    </submittedName>
</protein>
<keyword evidence="5 7" id="KW-1133">Transmembrane helix</keyword>
<keyword evidence="2 7" id="KW-0812">Transmembrane</keyword>
<dbReference type="Pfam" id="PF00664">
    <property type="entry name" value="ABC_membrane"/>
    <property type="match status" value="1"/>
</dbReference>
<proteinExistence type="predicted"/>
<dbReference type="InterPro" id="IPR003439">
    <property type="entry name" value="ABC_transporter-like_ATP-bd"/>
</dbReference>
<comment type="caution">
    <text evidence="10">The sequence shown here is derived from an EMBL/GenBank/DDBJ whole genome shotgun (WGS) entry which is preliminary data.</text>
</comment>
<dbReference type="PANTHER" id="PTHR24221">
    <property type="entry name" value="ATP-BINDING CASSETTE SUB-FAMILY B"/>
    <property type="match status" value="1"/>
</dbReference>
<evidence type="ECO:0000256" key="4">
    <source>
        <dbReference type="ARBA" id="ARBA00022840"/>
    </source>
</evidence>
<dbReference type="InterPro" id="IPR017871">
    <property type="entry name" value="ABC_transporter-like_CS"/>
</dbReference>
<evidence type="ECO:0000259" key="9">
    <source>
        <dbReference type="PROSITE" id="PS50929"/>
    </source>
</evidence>
<dbReference type="InterPro" id="IPR036640">
    <property type="entry name" value="ABC1_TM_sf"/>
</dbReference>
<evidence type="ECO:0000256" key="7">
    <source>
        <dbReference type="SAM" id="Phobius"/>
    </source>
</evidence>
<evidence type="ECO:0000256" key="2">
    <source>
        <dbReference type="ARBA" id="ARBA00022692"/>
    </source>
</evidence>
<dbReference type="PROSITE" id="PS50929">
    <property type="entry name" value="ABC_TM1F"/>
    <property type="match status" value="1"/>
</dbReference>
<evidence type="ECO:0000259" key="8">
    <source>
        <dbReference type="PROSITE" id="PS50893"/>
    </source>
</evidence>
<dbReference type="NCBIfam" id="TIGR01842">
    <property type="entry name" value="type_I_sec_PrtD"/>
    <property type="match status" value="1"/>
</dbReference>
<dbReference type="GO" id="GO:0030256">
    <property type="term" value="C:type I protein secretion system complex"/>
    <property type="evidence" value="ECO:0007669"/>
    <property type="project" value="InterPro"/>
</dbReference>
<dbReference type="PROSITE" id="PS50893">
    <property type="entry name" value="ABC_TRANSPORTER_2"/>
    <property type="match status" value="1"/>
</dbReference>
<reference evidence="10 11" key="1">
    <citation type="submission" date="2020-03" db="EMBL/GenBank/DDBJ databases">
        <title>Genomic Encyclopedia of Type Strains, Phase IV (KMG-IV): sequencing the most valuable type-strain genomes for metagenomic binning, comparative biology and taxonomic classification.</title>
        <authorList>
            <person name="Goeker M."/>
        </authorList>
    </citation>
    <scope>NUCLEOTIDE SEQUENCE [LARGE SCALE GENOMIC DNA]</scope>
    <source>
        <strain evidence="10 11">DSM 16846</strain>
    </source>
</reference>
<sequence length="573" mass="61668">MNDAIRTALEACRRHFTTAIVFSALVNLLFIVPMLYMLQVYERVVPTRGNTTLYMLTLFLLIGLVTMAALDVLRSRLLVRAGVRLDAQLARTILESTLGRPTQTGQRGALQAMREFDTLRQAMTGPAILAVLDAPWVPVYVLVAFLISPWIGLLSVVGAVLVILLAIRNEQVTRTRLQDANAAAGLAYSDFESTVAAGDVVRALGMRDAMVNSHLSQRATMMRLQTEASLASSGVTATSKFVRQFLQSLALGVGALLAIDGLISPGAIFASMFIVGRALAPIDQMVGNWRQIVQARGAWTTLNTLLDQSAPEIALTQLPRPQGKIEVEDLHVMSEDGQPILQNITFAVQPGQVIAIVGPSGAGKSTLVRALAGALIPSHGVIRLDGADQRNWDPQRLAEHVGYMPQEPALFRGSIKENIARFRNRMGEDPAQIDTDAIASAQIAGAHDLIQRLPGGYDQQLGLNGRGLSAGQSQRVALARALFRGPSILILDEPNSNLDADGDQELLQCLHQAKARGTTILLVAHRMSMMPIVDGLLIIQDGKVAAYGPKDEILRQISAQKSVPAPTPQPGVA</sequence>
<dbReference type="InterPro" id="IPR010128">
    <property type="entry name" value="ATPase_T1SS_PrtD-like"/>
</dbReference>
<dbReference type="InterPro" id="IPR011527">
    <property type="entry name" value="ABC1_TM_dom"/>
</dbReference>
<gene>
    <name evidence="10" type="ORF">GGQ97_000294</name>
</gene>
<dbReference type="GO" id="GO:0005886">
    <property type="term" value="C:plasma membrane"/>
    <property type="evidence" value="ECO:0007669"/>
    <property type="project" value="UniProtKB-SubCell"/>
</dbReference>
<dbReference type="GO" id="GO:0034040">
    <property type="term" value="F:ATPase-coupled lipid transmembrane transporter activity"/>
    <property type="evidence" value="ECO:0007669"/>
    <property type="project" value="TreeGrafter"/>
</dbReference>
<organism evidence="10 11">
    <name type="scientific">Sphingomonas kaistensis</name>
    <dbReference type="NCBI Taxonomy" id="298708"/>
    <lineage>
        <taxon>Bacteria</taxon>
        <taxon>Pseudomonadati</taxon>
        <taxon>Pseudomonadota</taxon>
        <taxon>Alphaproteobacteria</taxon>
        <taxon>Sphingomonadales</taxon>
        <taxon>Sphingomonadaceae</taxon>
        <taxon>Sphingomonas</taxon>
    </lineage>
</organism>
<dbReference type="SMART" id="SM00382">
    <property type="entry name" value="AAA"/>
    <property type="match status" value="1"/>
</dbReference>
<feature type="transmembrane region" description="Helical" evidence="7">
    <location>
        <begin position="147"/>
        <end position="167"/>
    </location>
</feature>
<dbReference type="Pfam" id="PF00005">
    <property type="entry name" value="ABC_tran"/>
    <property type="match status" value="1"/>
</dbReference>
<keyword evidence="4 10" id="KW-0067">ATP-binding</keyword>
<evidence type="ECO:0000313" key="11">
    <source>
        <dbReference type="Proteomes" id="UP000558192"/>
    </source>
</evidence>
<dbReference type="EMBL" id="JAATJC010000001">
    <property type="protein sequence ID" value="NJC04501.1"/>
    <property type="molecule type" value="Genomic_DNA"/>
</dbReference>
<comment type="subcellular location">
    <subcellularLocation>
        <location evidence="1">Cell membrane</location>
        <topology evidence="1">Multi-pass membrane protein</topology>
    </subcellularLocation>
</comment>
<evidence type="ECO:0000256" key="6">
    <source>
        <dbReference type="ARBA" id="ARBA00023136"/>
    </source>
</evidence>
<dbReference type="AlphaFoldDB" id="A0A7X5Y3J2"/>
<dbReference type="InterPro" id="IPR027417">
    <property type="entry name" value="P-loop_NTPase"/>
</dbReference>
<dbReference type="GO" id="GO:0005524">
    <property type="term" value="F:ATP binding"/>
    <property type="evidence" value="ECO:0007669"/>
    <property type="project" value="UniProtKB-KW"/>
</dbReference>
<keyword evidence="11" id="KW-1185">Reference proteome</keyword>
<dbReference type="GO" id="GO:0030253">
    <property type="term" value="P:protein secretion by the type I secretion system"/>
    <property type="evidence" value="ECO:0007669"/>
    <property type="project" value="InterPro"/>
</dbReference>
<evidence type="ECO:0000256" key="3">
    <source>
        <dbReference type="ARBA" id="ARBA00022741"/>
    </source>
</evidence>
<dbReference type="GO" id="GO:0016887">
    <property type="term" value="F:ATP hydrolysis activity"/>
    <property type="evidence" value="ECO:0007669"/>
    <property type="project" value="InterPro"/>
</dbReference>
<feature type="domain" description="ABC transmembrane type-1" evidence="9">
    <location>
        <begin position="19"/>
        <end position="294"/>
    </location>
</feature>
<feature type="transmembrane region" description="Helical" evidence="7">
    <location>
        <begin position="53"/>
        <end position="73"/>
    </location>
</feature>
<name>A0A7X5Y3J2_9SPHN</name>
<feature type="transmembrane region" description="Helical" evidence="7">
    <location>
        <begin position="122"/>
        <end position="141"/>
    </location>
</feature>
<accession>A0A7X5Y3J2</accession>
<dbReference type="GO" id="GO:0140359">
    <property type="term" value="F:ABC-type transporter activity"/>
    <property type="evidence" value="ECO:0007669"/>
    <property type="project" value="InterPro"/>
</dbReference>
<dbReference type="SUPFAM" id="SSF90123">
    <property type="entry name" value="ABC transporter transmembrane region"/>
    <property type="match status" value="1"/>
</dbReference>
<evidence type="ECO:0000256" key="1">
    <source>
        <dbReference type="ARBA" id="ARBA00004651"/>
    </source>
</evidence>
<evidence type="ECO:0000256" key="5">
    <source>
        <dbReference type="ARBA" id="ARBA00022989"/>
    </source>
</evidence>
<keyword evidence="6 7" id="KW-0472">Membrane</keyword>
<feature type="transmembrane region" description="Helical" evidence="7">
    <location>
        <begin position="249"/>
        <end position="275"/>
    </location>
</feature>
<feature type="domain" description="ABC transporter" evidence="8">
    <location>
        <begin position="325"/>
        <end position="566"/>
    </location>
</feature>